<dbReference type="EC" id="2.7.7.62" evidence="14"/>
<organism evidence="15 16">
    <name type="scientific">Methylocystis iwaonis</name>
    <dbReference type="NCBI Taxonomy" id="2885079"/>
    <lineage>
        <taxon>Bacteria</taxon>
        <taxon>Pseudomonadati</taxon>
        <taxon>Pseudomonadota</taxon>
        <taxon>Alphaproteobacteria</taxon>
        <taxon>Hyphomicrobiales</taxon>
        <taxon>Methylocystaceae</taxon>
        <taxon>Methylocystis</taxon>
    </lineage>
</organism>
<dbReference type="PANTHER" id="PTHR34848">
    <property type="match status" value="1"/>
</dbReference>
<gene>
    <name evidence="15" type="ORF">SS37A_29840</name>
</gene>
<evidence type="ECO:0000256" key="8">
    <source>
        <dbReference type="ARBA" id="ARBA00022573"/>
    </source>
</evidence>
<evidence type="ECO:0000256" key="14">
    <source>
        <dbReference type="PIRNR" id="PIRNR006135"/>
    </source>
</evidence>
<dbReference type="RefSeq" id="WP_202072148.1">
    <property type="nucleotide sequence ID" value="NZ_AP027142.1"/>
</dbReference>
<dbReference type="EMBL" id="AP027142">
    <property type="protein sequence ID" value="BDV35455.1"/>
    <property type="molecule type" value="Genomic_DNA"/>
</dbReference>
<evidence type="ECO:0000256" key="3">
    <source>
        <dbReference type="ARBA" id="ARBA00001522"/>
    </source>
</evidence>
<evidence type="ECO:0000256" key="13">
    <source>
        <dbReference type="ARBA" id="ARBA00023134"/>
    </source>
</evidence>
<dbReference type="InterPro" id="IPR027417">
    <property type="entry name" value="P-loop_NTPase"/>
</dbReference>
<keyword evidence="16" id="KW-1185">Reference proteome</keyword>
<evidence type="ECO:0000256" key="9">
    <source>
        <dbReference type="ARBA" id="ARBA00022679"/>
    </source>
</evidence>
<dbReference type="NCBIfam" id="NF004469">
    <property type="entry name" value="PRK05800.1"/>
    <property type="match status" value="1"/>
</dbReference>
<keyword evidence="8 14" id="KW-0169">Cobalamin biosynthesis</keyword>
<evidence type="ECO:0000256" key="5">
    <source>
        <dbReference type="ARBA" id="ARBA00004692"/>
    </source>
</evidence>
<reference evidence="15 16" key="1">
    <citation type="journal article" date="2023" name="Int. J. Syst. Evol. Microbiol.">
        <title>Methylocystis iwaonis sp. nov., a type II methane-oxidizing bacterium from surface soil of a rice paddy field in Japan, and emended description of the genus Methylocystis (ex Whittenbury et al. 1970) Bowman et al. 1993.</title>
        <authorList>
            <person name="Kaise H."/>
            <person name="Sawadogo J.B."/>
            <person name="Alam M.S."/>
            <person name="Ueno C."/>
            <person name="Dianou D."/>
            <person name="Shinjo R."/>
            <person name="Asakawa S."/>
        </authorList>
    </citation>
    <scope>NUCLEOTIDE SEQUENCE [LARGE SCALE GENOMIC DNA]</scope>
    <source>
        <strain evidence="15 16">SS37A-Re</strain>
    </source>
</reference>
<dbReference type="Proteomes" id="UP001317629">
    <property type="component" value="Chromosome"/>
</dbReference>
<sequence length="172" mass="18448">MIENPRLTFVLGGARSGKSAYAESLVMAHPGPWTYIATAQAFDDEMRARIATHQARRGGEWRTVEAPQHLPEAISAAPADLPLLIDCLAIWLSNRMFVEADLIADRAALVAALSAREAPTVVVSPEVGLSIVPENALARAFRDAAGLLHQEVARIAKDVALVVAGYPMKVKS</sequence>
<evidence type="ECO:0000256" key="12">
    <source>
        <dbReference type="ARBA" id="ARBA00022840"/>
    </source>
</evidence>
<dbReference type="SUPFAM" id="SSF52540">
    <property type="entry name" value="P-loop containing nucleoside triphosphate hydrolases"/>
    <property type="match status" value="1"/>
</dbReference>
<comment type="pathway">
    <text evidence="6 14">Cofactor biosynthesis; adenosylcobalamin biosynthesis; adenosylcobalamin from cob(II)yrinate a,c-diamide: step 5/7.</text>
</comment>
<keyword evidence="10 14" id="KW-0547">Nucleotide-binding</keyword>
<dbReference type="Pfam" id="PF02283">
    <property type="entry name" value="CobU"/>
    <property type="match status" value="1"/>
</dbReference>
<evidence type="ECO:0000256" key="6">
    <source>
        <dbReference type="ARBA" id="ARBA00005159"/>
    </source>
</evidence>
<evidence type="ECO:0000313" key="15">
    <source>
        <dbReference type="EMBL" id="BDV35455.1"/>
    </source>
</evidence>
<comment type="catalytic activity">
    <reaction evidence="2 14">
        <text>adenosylcob(III)inamide phosphate + GTP + H(+) = adenosylcob(III)inamide-GDP + diphosphate</text>
        <dbReference type="Rhea" id="RHEA:22712"/>
        <dbReference type="ChEBI" id="CHEBI:15378"/>
        <dbReference type="ChEBI" id="CHEBI:33019"/>
        <dbReference type="ChEBI" id="CHEBI:37565"/>
        <dbReference type="ChEBI" id="CHEBI:58502"/>
        <dbReference type="ChEBI" id="CHEBI:60487"/>
        <dbReference type="EC" id="2.7.7.62"/>
    </reaction>
</comment>
<keyword evidence="12 14" id="KW-0067">ATP-binding</keyword>
<comment type="function">
    <text evidence="4 14">Catalyzes ATP-dependent phosphorylation of adenosylcobinamide and addition of GMP to adenosylcobinamide phosphate.</text>
</comment>
<comment type="catalytic activity">
    <reaction evidence="1 14">
        <text>adenosylcob(III)inamide + ATP = adenosylcob(III)inamide phosphate + ADP + H(+)</text>
        <dbReference type="Rhea" id="RHEA:15769"/>
        <dbReference type="ChEBI" id="CHEBI:2480"/>
        <dbReference type="ChEBI" id="CHEBI:15378"/>
        <dbReference type="ChEBI" id="CHEBI:30616"/>
        <dbReference type="ChEBI" id="CHEBI:58502"/>
        <dbReference type="ChEBI" id="CHEBI:456216"/>
        <dbReference type="EC" id="2.7.1.156"/>
    </reaction>
</comment>
<accession>A0ABM8EBT7</accession>
<proteinExistence type="inferred from homology"/>
<evidence type="ECO:0000256" key="10">
    <source>
        <dbReference type="ARBA" id="ARBA00022741"/>
    </source>
</evidence>
<keyword evidence="11 14" id="KW-0418">Kinase</keyword>
<dbReference type="EC" id="2.7.1.156" evidence="14"/>
<evidence type="ECO:0000256" key="2">
    <source>
        <dbReference type="ARBA" id="ARBA00000711"/>
    </source>
</evidence>
<evidence type="ECO:0000313" key="16">
    <source>
        <dbReference type="Proteomes" id="UP001317629"/>
    </source>
</evidence>
<dbReference type="GO" id="GO:0016301">
    <property type="term" value="F:kinase activity"/>
    <property type="evidence" value="ECO:0007669"/>
    <property type="project" value="UniProtKB-KW"/>
</dbReference>
<dbReference type="Gene3D" id="3.40.50.300">
    <property type="entry name" value="P-loop containing nucleotide triphosphate hydrolases"/>
    <property type="match status" value="1"/>
</dbReference>
<dbReference type="CDD" id="cd00544">
    <property type="entry name" value="CobU"/>
    <property type="match status" value="1"/>
</dbReference>
<keyword evidence="9 14" id="KW-0808">Transferase</keyword>
<dbReference type="PANTHER" id="PTHR34848:SF1">
    <property type="entry name" value="BIFUNCTIONAL ADENOSYLCOBALAMIN BIOSYNTHESIS PROTEIN COBU"/>
    <property type="match status" value="1"/>
</dbReference>
<comment type="similarity">
    <text evidence="7 14">Belongs to the CobU/CobP family.</text>
</comment>
<name>A0ABM8EBT7_9HYPH</name>
<dbReference type="PIRSF" id="PIRSF006135">
    <property type="entry name" value="CobU"/>
    <property type="match status" value="1"/>
</dbReference>
<evidence type="ECO:0000256" key="1">
    <source>
        <dbReference type="ARBA" id="ARBA00000312"/>
    </source>
</evidence>
<evidence type="ECO:0000256" key="7">
    <source>
        <dbReference type="ARBA" id="ARBA00007490"/>
    </source>
</evidence>
<evidence type="ECO:0000256" key="11">
    <source>
        <dbReference type="ARBA" id="ARBA00022777"/>
    </source>
</evidence>
<comment type="catalytic activity">
    <reaction evidence="3">
        <text>adenosylcob(III)inamide + GTP = adenosylcob(III)inamide phosphate + GDP + H(+)</text>
        <dbReference type="Rhea" id="RHEA:15765"/>
        <dbReference type="ChEBI" id="CHEBI:2480"/>
        <dbReference type="ChEBI" id="CHEBI:15378"/>
        <dbReference type="ChEBI" id="CHEBI:37565"/>
        <dbReference type="ChEBI" id="CHEBI:58189"/>
        <dbReference type="ChEBI" id="CHEBI:58502"/>
        <dbReference type="EC" id="2.7.1.156"/>
    </reaction>
</comment>
<dbReference type="InterPro" id="IPR003203">
    <property type="entry name" value="CobU/CobP"/>
</dbReference>
<comment type="pathway">
    <text evidence="5 14">Cofactor biosynthesis; adenosylcobalamin biosynthesis; adenosylcobalamin from cob(II)yrinate a,c-diamide: step 6/7.</text>
</comment>
<protein>
    <recommendedName>
        <fullName evidence="14">Bifunctional adenosylcobalamin biosynthesis protein</fullName>
        <ecNumber evidence="14">2.7.1.156</ecNumber>
        <ecNumber evidence="14">2.7.7.62</ecNumber>
    </recommendedName>
</protein>
<keyword evidence="13 14" id="KW-0342">GTP-binding</keyword>
<evidence type="ECO:0000256" key="4">
    <source>
        <dbReference type="ARBA" id="ARBA00003889"/>
    </source>
</evidence>